<feature type="domain" description="Microcystin LR degradation protein MlrC C-terminal" evidence="1">
    <location>
        <begin position="1"/>
        <end position="109"/>
    </location>
</feature>
<dbReference type="InterPro" id="IPR010799">
    <property type="entry name" value="MlrC_C"/>
</dbReference>
<organism evidence="2">
    <name type="scientific">uncultured Thermomicrobiales bacterium</name>
    <dbReference type="NCBI Taxonomy" id="1645740"/>
    <lineage>
        <taxon>Bacteria</taxon>
        <taxon>Pseudomonadati</taxon>
        <taxon>Thermomicrobiota</taxon>
        <taxon>Thermomicrobia</taxon>
        <taxon>Thermomicrobiales</taxon>
        <taxon>environmental samples</taxon>
    </lineage>
</organism>
<name>A0A6J4UJS9_9BACT</name>
<evidence type="ECO:0000259" key="1">
    <source>
        <dbReference type="Pfam" id="PF07171"/>
    </source>
</evidence>
<proteinExistence type="predicted"/>
<protein>
    <recommendedName>
        <fullName evidence="1">Microcystin LR degradation protein MlrC C-terminal domain-containing protein</fullName>
    </recommendedName>
</protein>
<dbReference type="AlphaFoldDB" id="A0A6J4UJS9"/>
<accession>A0A6J4UJS9</accession>
<dbReference type="Pfam" id="PF07171">
    <property type="entry name" value="MlrC_C"/>
    <property type="match status" value="1"/>
</dbReference>
<reference evidence="2" key="1">
    <citation type="submission" date="2020-02" db="EMBL/GenBank/DDBJ databases">
        <authorList>
            <person name="Meier V. D."/>
        </authorList>
    </citation>
    <scope>NUCLEOTIDE SEQUENCE</scope>
    <source>
        <strain evidence="2">AVDCRST_MAG70</strain>
    </source>
</reference>
<gene>
    <name evidence="2" type="ORF">AVDCRST_MAG70-830</name>
</gene>
<sequence>MTGIVRLIHQGSFPLIGPMGAGTMTGRGRTVVLEIGGLGGIELQLTELRGHPADLNYFRALGIEPTQRRILVLKSAAHFRAAYEPIATKVIEVDAPGISSPKLNTFDHRQLRRPIYPLDPEMRWAPES</sequence>
<evidence type="ECO:0000313" key="2">
    <source>
        <dbReference type="EMBL" id="CAA9549870.1"/>
    </source>
</evidence>
<dbReference type="EMBL" id="CADCWH010000129">
    <property type="protein sequence ID" value="CAA9549870.1"/>
    <property type="molecule type" value="Genomic_DNA"/>
</dbReference>